<evidence type="ECO:0000313" key="2">
    <source>
        <dbReference type="Proteomes" id="UP000204584"/>
    </source>
</evidence>
<dbReference type="KEGG" id="vg:16607464"/>
<sequence>MATISDLPRDVLYVILNGSSPTTGKPYVPRGLRFVTAAVSPAWRDIVRRPTLKDAERLTGSIANTRHAQAVAQGRGVLASDVAMMVASLGTPTAHAMVRRACDCPWIELAAATAASNVPDAAAWALGAVNDHSRDDQFRCRHRHSDGRQHGRCFLLASAARADAPETIRLMASDGCQHDCLLHAAREAARRGNVNVLRAIININRCRHFELSRTLWDAVGEHGHANVANLLVETETEIDGTYPFGGWRTGRLVSHWQEIAAVNGTAGAITLSKRFGFRLDVINLAYTSLCHSQTTFCETLINSSPDLVHTIPGLLFRRMASRGSDRLGPGALHWLVFQPWFDPTPDEVEEIVALPYKWRRDDLQTLAARWPDRDLVLHDGAVLRHRTL</sequence>
<proteinExistence type="predicted"/>
<keyword evidence="2" id="KW-1185">Reference proteome</keyword>
<name>S4W4N0_9VIRU</name>
<evidence type="ECO:0000313" key="1">
    <source>
        <dbReference type="EMBL" id="AGO85677.2"/>
    </source>
</evidence>
<organism evidence="1 2">
    <name type="scientific">Pandoravirus salinus</name>
    <dbReference type="NCBI Taxonomy" id="1349410"/>
    <lineage>
        <taxon>Viruses</taxon>
        <taxon>Pandoravirus</taxon>
    </lineage>
</organism>
<dbReference type="GeneID" id="16607464"/>
<dbReference type="RefSeq" id="YP_008438756.2">
    <property type="nucleotide sequence ID" value="NC_022098.1"/>
</dbReference>
<dbReference type="EMBL" id="KC977571">
    <property type="protein sequence ID" value="AGO85677.2"/>
    <property type="molecule type" value="Genomic_DNA"/>
</dbReference>
<reference evidence="1 2" key="1">
    <citation type="journal article" date="2013" name="Science">
        <title>Pandoraviruses: amoeba viruses with genomes up to 2.5 Mb reaching that of parasitic eukaryotes.</title>
        <authorList>
            <person name="Philippe N."/>
            <person name="Legendre M."/>
            <person name="Doutre G."/>
            <person name="Coute Y."/>
            <person name="Poirot O."/>
            <person name="Lescot M."/>
            <person name="Arslan D."/>
            <person name="Seltzer V."/>
            <person name="Bertaux L."/>
            <person name="Bruley C."/>
            <person name="Garin J."/>
            <person name="Claverie J.M."/>
            <person name="Abergel C."/>
        </authorList>
    </citation>
    <scope>NUCLEOTIDE SEQUENCE [LARGE SCALE GENOMIC DNA]</scope>
</reference>
<gene>
    <name evidence="1" type="ORF">psal_cds_1303</name>
</gene>
<protein>
    <submittedName>
        <fullName evidence="1">Ankyrin repeat domain containing protein</fullName>
    </submittedName>
</protein>
<dbReference type="Proteomes" id="UP000204584">
    <property type="component" value="Segment"/>
</dbReference>
<accession>S4W4N0</accession>